<reference evidence="2 3" key="1">
    <citation type="submission" date="2023-01" db="EMBL/GenBank/DDBJ databases">
        <title>Analysis of 21 Apiospora genomes using comparative genomics revels a genus with tremendous synthesis potential of carbohydrate active enzymes and secondary metabolites.</title>
        <authorList>
            <person name="Sorensen T."/>
        </authorList>
    </citation>
    <scope>NUCLEOTIDE SEQUENCE [LARGE SCALE GENOMIC DNA]</scope>
    <source>
        <strain evidence="2 3">CBS 135458</strain>
    </source>
</reference>
<evidence type="ECO:0000313" key="2">
    <source>
        <dbReference type="EMBL" id="KAK8043886.1"/>
    </source>
</evidence>
<name>A0ABR1TBC3_9PEZI</name>
<dbReference type="Pfam" id="PF00106">
    <property type="entry name" value="adh_short"/>
    <property type="match status" value="1"/>
</dbReference>
<dbReference type="InterPro" id="IPR051468">
    <property type="entry name" value="Fungal_SecMetab_SDRs"/>
</dbReference>
<dbReference type="PANTHER" id="PTHR43544:SF26">
    <property type="entry name" value="SHORT CHAIN DEHYDROGENASE_REDUCTASE FAMILY OXIDOREDUCTASE (JCVI)"/>
    <property type="match status" value="1"/>
</dbReference>
<evidence type="ECO:0008006" key="4">
    <source>
        <dbReference type="Google" id="ProtNLM"/>
    </source>
</evidence>
<comment type="similarity">
    <text evidence="1">Belongs to the short-chain dehydrogenases/reductases (SDR) family.</text>
</comment>
<dbReference type="PANTHER" id="PTHR43544">
    <property type="entry name" value="SHORT-CHAIN DEHYDROGENASE/REDUCTASE"/>
    <property type="match status" value="1"/>
</dbReference>
<dbReference type="GeneID" id="92097196"/>
<dbReference type="RefSeq" id="XP_066710281.1">
    <property type="nucleotide sequence ID" value="XM_066864133.1"/>
</dbReference>
<organism evidence="2 3">
    <name type="scientific">Apiospora phragmitis</name>
    <dbReference type="NCBI Taxonomy" id="2905665"/>
    <lineage>
        <taxon>Eukaryota</taxon>
        <taxon>Fungi</taxon>
        <taxon>Dikarya</taxon>
        <taxon>Ascomycota</taxon>
        <taxon>Pezizomycotina</taxon>
        <taxon>Sordariomycetes</taxon>
        <taxon>Xylariomycetidae</taxon>
        <taxon>Amphisphaeriales</taxon>
        <taxon>Apiosporaceae</taxon>
        <taxon>Apiospora</taxon>
    </lineage>
</organism>
<gene>
    <name evidence="2" type="ORF">PG994_012724</name>
</gene>
<accession>A0ABR1TBC3</accession>
<dbReference type="InterPro" id="IPR002347">
    <property type="entry name" value="SDR_fam"/>
</dbReference>
<evidence type="ECO:0000256" key="1">
    <source>
        <dbReference type="ARBA" id="ARBA00006484"/>
    </source>
</evidence>
<sequence>MASASPTNTVYLVTGANRGLGLGLVKALLSRPHTTVVATVRNDETADGLRQELTHTGAGNGSRAEVVVLDLSTAPTREQVLAAVPLALADRIDVLINNAGRMVPMLPIADAATVDLRAAFETNAIAPLALFQALRLRMVMTSPKTQ</sequence>
<dbReference type="Proteomes" id="UP001480595">
    <property type="component" value="Unassembled WGS sequence"/>
</dbReference>
<dbReference type="EMBL" id="JAQQWL010000012">
    <property type="protein sequence ID" value="KAK8043886.1"/>
    <property type="molecule type" value="Genomic_DNA"/>
</dbReference>
<dbReference type="SUPFAM" id="SSF51735">
    <property type="entry name" value="NAD(P)-binding Rossmann-fold domains"/>
    <property type="match status" value="1"/>
</dbReference>
<proteinExistence type="inferred from homology"/>
<protein>
    <recommendedName>
        <fullName evidence="4">SDR family NAD(P)-dependent oxidoreductase</fullName>
    </recommendedName>
</protein>
<comment type="caution">
    <text evidence="2">The sequence shown here is derived from an EMBL/GenBank/DDBJ whole genome shotgun (WGS) entry which is preliminary data.</text>
</comment>
<dbReference type="InterPro" id="IPR036291">
    <property type="entry name" value="NAD(P)-bd_dom_sf"/>
</dbReference>
<dbReference type="Gene3D" id="3.40.50.720">
    <property type="entry name" value="NAD(P)-binding Rossmann-like Domain"/>
    <property type="match status" value="1"/>
</dbReference>
<dbReference type="PRINTS" id="PR00081">
    <property type="entry name" value="GDHRDH"/>
</dbReference>
<evidence type="ECO:0000313" key="3">
    <source>
        <dbReference type="Proteomes" id="UP001480595"/>
    </source>
</evidence>
<keyword evidence="3" id="KW-1185">Reference proteome</keyword>